<organism evidence="8 9">
    <name type="scientific">Podospora didyma</name>
    <dbReference type="NCBI Taxonomy" id="330526"/>
    <lineage>
        <taxon>Eukaryota</taxon>
        <taxon>Fungi</taxon>
        <taxon>Dikarya</taxon>
        <taxon>Ascomycota</taxon>
        <taxon>Pezizomycotina</taxon>
        <taxon>Sordariomycetes</taxon>
        <taxon>Sordariomycetidae</taxon>
        <taxon>Sordariales</taxon>
        <taxon>Podosporaceae</taxon>
        <taxon>Podospora</taxon>
    </lineage>
</organism>
<dbReference type="PANTHER" id="PTHR10961">
    <property type="entry name" value="PEROXISOMAL SARCOSINE OXIDASE"/>
    <property type="match status" value="1"/>
</dbReference>
<evidence type="ECO:0000256" key="3">
    <source>
        <dbReference type="ARBA" id="ARBA00022630"/>
    </source>
</evidence>
<dbReference type="InterPro" id="IPR045170">
    <property type="entry name" value="MTOX"/>
</dbReference>
<feature type="region of interest" description="Disordered" evidence="6">
    <location>
        <begin position="424"/>
        <end position="451"/>
    </location>
</feature>
<evidence type="ECO:0000313" key="9">
    <source>
        <dbReference type="Proteomes" id="UP001285441"/>
    </source>
</evidence>
<accession>A0AAE0NZ78</accession>
<dbReference type="PANTHER" id="PTHR10961:SF37">
    <property type="entry name" value="FAD DEPENDENT OXIDOREDUCTASE DOMAIN-CONTAINING PROTEIN"/>
    <property type="match status" value="1"/>
</dbReference>
<evidence type="ECO:0000256" key="1">
    <source>
        <dbReference type="ARBA" id="ARBA00001974"/>
    </source>
</evidence>
<dbReference type="EMBL" id="JAULSW010000002">
    <property type="protein sequence ID" value="KAK3390090.1"/>
    <property type="molecule type" value="Genomic_DNA"/>
</dbReference>
<reference evidence="8" key="2">
    <citation type="submission" date="2023-06" db="EMBL/GenBank/DDBJ databases">
        <authorList>
            <consortium name="Lawrence Berkeley National Laboratory"/>
            <person name="Haridas S."/>
            <person name="Hensen N."/>
            <person name="Bonometti L."/>
            <person name="Westerberg I."/>
            <person name="Brannstrom I.O."/>
            <person name="Guillou S."/>
            <person name="Cros-Aarteil S."/>
            <person name="Calhoun S."/>
            <person name="Kuo A."/>
            <person name="Mondo S."/>
            <person name="Pangilinan J."/>
            <person name="Riley R."/>
            <person name="LaButti K."/>
            <person name="Andreopoulos B."/>
            <person name="Lipzen A."/>
            <person name="Chen C."/>
            <person name="Yanf M."/>
            <person name="Daum C."/>
            <person name="Ng V."/>
            <person name="Clum A."/>
            <person name="Steindorff A."/>
            <person name="Ohm R."/>
            <person name="Martin F."/>
            <person name="Silar P."/>
            <person name="Natvig D."/>
            <person name="Lalanne C."/>
            <person name="Gautier V."/>
            <person name="Ament-velasquez S.L."/>
            <person name="Kruys A."/>
            <person name="Hutchinson M.I."/>
            <person name="Powell A.J."/>
            <person name="Barry K."/>
            <person name="Miller A.N."/>
            <person name="Grigoriev I.V."/>
            <person name="Debuchy R."/>
            <person name="Gladieux P."/>
            <person name="Thoren M.H."/>
            <person name="Johannesson H."/>
        </authorList>
    </citation>
    <scope>NUCLEOTIDE SEQUENCE</scope>
    <source>
        <strain evidence="8">CBS 232.78</strain>
    </source>
</reference>
<keyword evidence="5" id="KW-0560">Oxidoreductase</keyword>
<dbReference type="GO" id="GO:0051698">
    <property type="term" value="F:saccharopine oxidase activity"/>
    <property type="evidence" value="ECO:0007669"/>
    <property type="project" value="TreeGrafter"/>
</dbReference>
<gene>
    <name evidence="8" type="ORF">B0H63DRAFT_538260</name>
</gene>
<dbReference type="GO" id="GO:0008115">
    <property type="term" value="F:sarcosine oxidase activity"/>
    <property type="evidence" value="ECO:0007669"/>
    <property type="project" value="TreeGrafter"/>
</dbReference>
<evidence type="ECO:0000256" key="6">
    <source>
        <dbReference type="SAM" id="MobiDB-lite"/>
    </source>
</evidence>
<evidence type="ECO:0000259" key="7">
    <source>
        <dbReference type="Pfam" id="PF01266"/>
    </source>
</evidence>
<comment type="similarity">
    <text evidence="2">Belongs to the MSOX/MTOX family.</text>
</comment>
<keyword evidence="4" id="KW-0274">FAD</keyword>
<feature type="domain" description="FAD dependent oxidoreductase" evidence="7">
    <location>
        <begin position="7"/>
        <end position="403"/>
    </location>
</feature>
<dbReference type="InterPro" id="IPR006076">
    <property type="entry name" value="FAD-dep_OxRdtase"/>
</dbReference>
<keyword evidence="3" id="KW-0285">Flavoprotein</keyword>
<dbReference type="GO" id="GO:0050660">
    <property type="term" value="F:flavin adenine dinucleotide binding"/>
    <property type="evidence" value="ECO:0007669"/>
    <property type="project" value="InterPro"/>
</dbReference>
<dbReference type="AlphaFoldDB" id="A0AAE0NZ78"/>
<name>A0AAE0NZ78_9PEZI</name>
<dbReference type="Pfam" id="PF01266">
    <property type="entry name" value="DAO"/>
    <property type="match status" value="1"/>
</dbReference>
<comment type="cofactor">
    <cofactor evidence="1">
        <name>FAD</name>
        <dbReference type="ChEBI" id="CHEBI:57692"/>
    </cofactor>
</comment>
<sequence>MPPEQSFIIVGAGNFGAATALALKQDKTRNVKVTLIDTTTYPNPGAASHDVNKIIRPDYADLDYMKLMAEVMPCWQTDELYKPFYHEVGVVRVDSSSFSDDVMKNYDIMYPDDKTQIPAKWLSVEEARVLSGGPLRDANYGGVDKVFWNPASGWAAAAKALEAVVGTAIKAGVQYSSLGVKRLIIDDPDGSAKCTGVVLGNGEVLKADVILVAAGAHTAVLLADSAPKSEKIQAGDRLLATGAISFYLTLPEEKIKDFVNCPVVKNSEEHTKGSLECAGESMGMTPDGVLKFNCDISFTNNLLHPATQKVMSIPPTEIGETSWTSGYFPKLFKERSAKVLEGSYGELVKCLPIEKYRMCWDATTPTHDFLITPHPHCANLCVASGGSFHGWKFLPVIGKYIVRMMDGRADGSFKGDLAERWAWDRDPDDKRAANPTYQIEGDLQDMKKDDE</sequence>
<comment type="caution">
    <text evidence="8">The sequence shown here is derived from an EMBL/GenBank/DDBJ whole genome shotgun (WGS) entry which is preliminary data.</text>
</comment>
<evidence type="ECO:0000313" key="8">
    <source>
        <dbReference type="EMBL" id="KAK3390090.1"/>
    </source>
</evidence>
<proteinExistence type="inferred from homology"/>
<evidence type="ECO:0000256" key="2">
    <source>
        <dbReference type="ARBA" id="ARBA00010989"/>
    </source>
</evidence>
<dbReference type="SUPFAM" id="SSF51905">
    <property type="entry name" value="FAD/NAD(P)-binding domain"/>
    <property type="match status" value="1"/>
</dbReference>
<dbReference type="Gene3D" id="3.50.50.60">
    <property type="entry name" value="FAD/NAD(P)-binding domain"/>
    <property type="match status" value="1"/>
</dbReference>
<dbReference type="Proteomes" id="UP001285441">
    <property type="component" value="Unassembled WGS sequence"/>
</dbReference>
<protein>
    <submittedName>
        <fullName evidence="8">FAD dependent oxidoreductase</fullName>
    </submittedName>
</protein>
<evidence type="ECO:0000256" key="5">
    <source>
        <dbReference type="ARBA" id="ARBA00023002"/>
    </source>
</evidence>
<evidence type="ECO:0000256" key="4">
    <source>
        <dbReference type="ARBA" id="ARBA00022827"/>
    </source>
</evidence>
<keyword evidence="9" id="KW-1185">Reference proteome</keyword>
<dbReference type="Gene3D" id="3.30.9.10">
    <property type="entry name" value="D-Amino Acid Oxidase, subunit A, domain 2"/>
    <property type="match status" value="1"/>
</dbReference>
<dbReference type="InterPro" id="IPR036188">
    <property type="entry name" value="FAD/NAD-bd_sf"/>
</dbReference>
<reference evidence="8" key="1">
    <citation type="journal article" date="2023" name="Mol. Phylogenet. Evol.">
        <title>Genome-scale phylogeny and comparative genomics of the fungal order Sordariales.</title>
        <authorList>
            <person name="Hensen N."/>
            <person name="Bonometti L."/>
            <person name="Westerberg I."/>
            <person name="Brannstrom I.O."/>
            <person name="Guillou S."/>
            <person name="Cros-Aarteil S."/>
            <person name="Calhoun S."/>
            <person name="Haridas S."/>
            <person name="Kuo A."/>
            <person name="Mondo S."/>
            <person name="Pangilinan J."/>
            <person name="Riley R."/>
            <person name="LaButti K."/>
            <person name="Andreopoulos B."/>
            <person name="Lipzen A."/>
            <person name="Chen C."/>
            <person name="Yan M."/>
            <person name="Daum C."/>
            <person name="Ng V."/>
            <person name="Clum A."/>
            <person name="Steindorff A."/>
            <person name="Ohm R.A."/>
            <person name="Martin F."/>
            <person name="Silar P."/>
            <person name="Natvig D.O."/>
            <person name="Lalanne C."/>
            <person name="Gautier V."/>
            <person name="Ament-Velasquez S.L."/>
            <person name="Kruys A."/>
            <person name="Hutchinson M.I."/>
            <person name="Powell A.J."/>
            <person name="Barry K."/>
            <person name="Miller A.N."/>
            <person name="Grigoriev I.V."/>
            <person name="Debuchy R."/>
            <person name="Gladieux P."/>
            <person name="Hiltunen Thoren M."/>
            <person name="Johannesson H."/>
        </authorList>
    </citation>
    <scope>NUCLEOTIDE SEQUENCE</scope>
    <source>
        <strain evidence="8">CBS 232.78</strain>
    </source>
</reference>